<dbReference type="Pfam" id="PF11702">
    <property type="entry name" value="DUF3295"/>
    <property type="match status" value="1"/>
</dbReference>
<evidence type="ECO:0008006" key="6">
    <source>
        <dbReference type="Google" id="ProtNLM"/>
    </source>
</evidence>
<dbReference type="PANTHER" id="PTHR28014">
    <property type="entry name" value="NEGATIVE REGULATOR OF RAS-CAMP PATHWAY"/>
    <property type="match status" value="1"/>
</dbReference>
<feature type="region of interest" description="Disordered" evidence="1">
    <location>
        <begin position="431"/>
        <end position="480"/>
    </location>
</feature>
<dbReference type="EMBL" id="JAKNSF020000116">
    <property type="protein sequence ID" value="KAK7714538.1"/>
    <property type="molecule type" value="Genomic_DNA"/>
</dbReference>
<dbReference type="InterPro" id="IPR021711">
    <property type="entry name" value="DUF3295"/>
</dbReference>
<name>A0ABR1NTD4_DIAER</name>
<accession>A0ABR1NTD4</accession>
<sequence>MADMAGRGLCPLNPGLSTASLRIGLDQYHTPYKYHRLISTSSDGHFSAAVHSILGDDSNSTTLKSSPPNELRSRPSRHNRDSILTIHPALVGLQHLLDPFEQHSLRAMPSTLNAPVLQVDANIIHQVDTSNPQNLFNLWCNALPQGRRLENLVWRLLMEEVPNETAPNSATSLPRDIQRPARKSSAEDVPRLSASVDSLENDEAVEFSSDSSPLDISRPRIRRQDSCTSTRSRHISSENLEKMVSSIVEQKESLSSPLPVLPPLQSPPKEEPLMLPPPELIRSGSTTTESPSKDSDSPSECSSPASPDMQNNKTTVVRGFSPSQRPIPAVFTPPRTTSEIPAPKSSPAAKNVESKKSRAKFVLGGSSEESYSDHGHSVETRPTLAPPAPKKKMFQIGGSSEEDSSLKSALASPRHGMLSVHKKQTSFANNLTTTIPSSSSAVIDEDEESCYDESAIDDDDEDWEDSNEEESSKNSVDEKTFFQRVDSNANLTSRRSLITLGLESNQRRGPAPHLGNIASQSTSAIPQRARNNYNGPAMVASPNDSDDAPLMMKRKPRGGPLRSINEIPRSSAQPIAPTSNGVSQPIAFSPRTTRRNMMSTELTESLRRHLLWERSQKTSTANAVLKRRHTSQDVANLRQYPQQPHMNRDNNDINASSWDQDFTREAFAGYHTKGW</sequence>
<feature type="compositionally biased region" description="Basic and acidic residues" evidence="1">
    <location>
        <begin position="176"/>
        <end position="190"/>
    </location>
</feature>
<reference evidence="4 5" key="1">
    <citation type="submission" date="2024-02" db="EMBL/GenBank/DDBJ databases">
        <title>De novo assembly and annotation of 12 fungi associated with fruit tree decline syndrome in Ontario, Canada.</title>
        <authorList>
            <person name="Sulman M."/>
            <person name="Ellouze W."/>
            <person name="Ilyukhin E."/>
        </authorList>
    </citation>
    <scope>NUCLEOTIDE SEQUENCE [LARGE SCALE GENOMIC DNA]</scope>
    <source>
        <strain evidence="4 5">M169</strain>
    </source>
</reference>
<dbReference type="InterPro" id="IPR013860">
    <property type="entry name" value="AreA_GATA"/>
</dbReference>
<gene>
    <name evidence="4" type="ORF">SLS63_011728</name>
</gene>
<evidence type="ECO:0000256" key="1">
    <source>
        <dbReference type="SAM" id="MobiDB-lite"/>
    </source>
</evidence>
<dbReference type="PANTHER" id="PTHR28014:SF1">
    <property type="entry name" value="NEGATIVE REGULATOR OF RAS-CAMP PATHWAY"/>
    <property type="match status" value="1"/>
</dbReference>
<feature type="region of interest" description="Disordered" evidence="1">
    <location>
        <begin position="501"/>
        <end position="523"/>
    </location>
</feature>
<organism evidence="4 5">
    <name type="scientific">Diaporthe eres</name>
    <name type="common">Phomopsis oblonga</name>
    <dbReference type="NCBI Taxonomy" id="83184"/>
    <lineage>
        <taxon>Eukaryota</taxon>
        <taxon>Fungi</taxon>
        <taxon>Dikarya</taxon>
        <taxon>Ascomycota</taxon>
        <taxon>Pezizomycotina</taxon>
        <taxon>Sordariomycetes</taxon>
        <taxon>Sordariomycetidae</taxon>
        <taxon>Diaporthales</taxon>
        <taxon>Diaporthaceae</taxon>
        <taxon>Diaporthe</taxon>
        <taxon>Diaporthe eres species complex</taxon>
    </lineage>
</organism>
<feature type="compositionally biased region" description="Polar residues" evidence="1">
    <location>
        <begin position="57"/>
        <end position="68"/>
    </location>
</feature>
<evidence type="ECO:0000313" key="5">
    <source>
        <dbReference type="Proteomes" id="UP001430848"/>
    </source>
</evidence>
<proteinExistence type="predicted"/>
<feature type="domain" description="Nitrogen regulatory protein areA GATA-like" evidence="2">
    <location>
        <begin position="141"/>
        <end position="158"/>
    </location>
</feature>
<feature type="domain" description="DUF3295" evidence="3">
    <location>
        <begin position="187"/>
        <end position="675"/>
    </location>
</feature>
<dbReference type="InterPro" id="IPR053043">
    <property type="entry name" value="Ras-cAMP_regulatory"/>
</dbReference>
<feature type="region of interest" description="Disordered" evidence="1">
    <location>
        <begin position="57"/>
        <end position="78"/>
    </location>
</feature>
<keyword evidence="5" id="KW-1185">Reference proteome</keyword>
<feature type="region of interest" description="Disordered" evidence="1">
    <location>
        <begin position="163"/>
        <end position="417"/>
    </location>
</feature>
<feature type="compositionally biased region" description="Acidic residues" evidence="1">
    <location>
        <begin position="443"/>
        <end position="469"/>
    </location>
</feature>
<dbReference type="Pfam" id="PF08550">
    <property type="entry name" value="GATA_AreA"/>
    <property type="match status" value="1"/>
</dbReference>
<comment type="caution">
    <text evidence="4">The sequence shown here is derived from an EMBL/GenBank/DDBJ whole genome shotgun (WGS) entry which is preliminary data.</text>
</comment>
<evidence type="ECO:0000313" key="4">
    <source>
        <dbReference type="EMBL" id="KAK7714538.1"/>
    </source>
</evidence>
<dbReference type="Proteomes" id="UP001430848">
    <property type="component" value="Unassembled WGS sequence"/>
</dbReference>
<feature type="compositionally biased region" description="Polar residues" evidence="1">
    <location>
        <begin position="431"/>
        <end position="441"/>
    </location>
</feature>
<evidence type="ECO:0000259" key="3">
    <source>
        <dbReference type="Pfam" id="PF11702"/>
    </source>
</evidence>
<feature type="compositionally biased region" description="Low complexity" evidence="1">
    <location>
        <begin position="298"/>
        <end position="308"/>
    </location>
</feature>
<protein>
    <recommendedName>
        <fullName evidence="6">Nitrogen regulatory protein areA GATA-like domain-containing protein</fullName>
    </recommendedName>
</protein>
<evidence type="ECO:0000259" key="2">
    <source>
        <dbReference type="Pfam" id="PF08550"/>
    </source>
</evidence>
<feature type="compositionally biased region" description="Basic and acidic residues" evidence="1">
    <location>
        <begin position="470"/>
        <end position="480"/>
    </location>
</feature>